<dbReference type="InterPro" id="IPR039688">
    <property type="entry name" value="STAC1/2/3"/>
</dbReference>
<keyword evidence="11" id="KW-1185">Reference proteome</keyword>
<dbReference type="Proteomes" id="UP000076408">
    <property type="component" value="Unassembled WGS sequence"/>
</dbReference>
<dbReference type="FunFam" id="1.20.1270.60:FF:000071">
    <property type="entry name" value="Uncharacterized protein, isoform U"/>
    <property type="match status" value="1"/>
</dbReference>
<evidence type="ECO:0000313" key="11">
    <source>
        <dbReference type="Proteomes" id="UP000076408"/>
    </source>
</evidence>
<name>A0A182YBY9_ANOST</name>
<dbReference type="VEuPathDB" id="VectorBase:ASTE008037"/>
<keyword evidence="6" id="KW-0479">Metal-binding</keyword>
<dbReference type="GO" id="GO:0005886">
    <property type="term" value="C:plasma membrane"/>
    <property type="evidence" value="ECO:0007669"/>
    <property type="project" value="UniProtKB-SubCell"/>
</dbReference>
<dbReference type="STRING" id="30069.A0A182YBY9"/>
<dbReference type="PANTHER" id="PTHR15135">
    <property type="entry name" value="STAC"/>
    <property type="match status" value="1"/>
</dbReference>
<keyword evidence="6" id="KW-0863">Zinc-finger</keyword>
<feature type="coiled-coil region" evidence="8">
    <location>
        <begin position="635"/>
        <end position="662"/>
    </location>
</feature>
<evidence type="ECO:0000256" key="8">
    <source>
        <dbReference type="SAM" id="Coils"/>
    </source>
</evidence>
<feature type="region of interest" description="Disordered" evidence="9">
    <location>
        <begin position="586"/>
        <end position="605"/>
    </location>
</feature>
<evidence type="ECO:0000313" key="10">
    <source>
        <dbReference type="EnsemblMetazoa" id="ASTEI05975-PA"/>
    </source>
</evidence>
<feature type="compositionally biased region" description="Polar residues" evidence="9">
    <location>
        <begin position="101"/>
        <end position="113"/>
    </location>
</feature>
<reference evidence="11" key="1">
    <citation type="journal article" date="2014" name="Genome Biol.">
        <title>Genome analysis of a major urban malaria vector mosquito, Anopheles stephensi.</title>
        <authorList>
            <person name="Jiang X."/>
            <person name="Peery A."/>
            <person name="Hall A.B."/>
            <person name="Sharma A."/>
            <person name="Chen X.G."/>
            <person name="Waterhouse R.M."/>
            <person name="Komissarov A."/>
            <person name="Riehle M.M."/>
            <person name="Shouche Y."/>
            <person name="Sharakhova M.V."/>
            <person name="Lawson D."/>
            <person name="Pakpour N."/>
            <person name="Arensburger P."/>
            <person name="Davidson V.L."/>
            <person name="Eiglmeier K."/>
            <person name="Emrich S."/>
            <person name="George P."/>
            <person name="Kennedy R.C."/>
            <person name="Mane S.P."/>
            <person name="Maslen G."/>
            <person name="Oringanje C."/>
            <person name="Qi Y."/>
            <person name="Settlage R."/>
            <person name="Tojo M."/>
            <person name="Tubio J.M."/>
            <person name="Unger M.F."/>
            <person name="Wang B."/>
            <person name="Vernick K.D."/>
            <person name="Ribeiro J.M."/>
            <person name="James A.A."/>
            <person name="Michel K."/>
            <person name="Riehle M.A."/>
            <person name="Luckhart S."/>
            <person name="Sharakhov I.V."/>
            <person name="Tu Z."/>
        </authorList>
    </citation>
    <scope>NUCLEOTIDE SEQUENCE [LARGE SCALE GENOMIC DNA]</scope>
    <source>
        <strain evidence="11">Indian</strain>
    </source>
</reference>
<evidence type="ECO:0000256" key="1">
    <source>
        <dbReference type="ARBA" id="ARBA00004236"/>
    </source>
</evidence>
<evidence type="ECO:0000256" key="3">
    <source>
        <dbReference type="ARBA" id="ARBA00022475"/>
    </source>
</evidence>
<dbReference type="GO" id="GO:1903078">
    <property type="term" value="P:positive regulation of protein localization to plasma membrane"/>
    <property type="evidence" value="ECO:0007669"/>
    <property type="project" value="TreeGrafter"/>
</dbReference>
<organism evidence="10 11">
    <name type="scientific">Anopheles stephensi</name>
    <name type="common">Indo-Pakistan malaria mosquito</name>
    <dbReference type="NCBI Taxonomy" id="30069"/>
    <lineage>
        <taxon>Eukaryota</taxon>
        <taxon>Metazoa</taxon>
        <taxon>Ecdysozoa</taxon>
        <taxon>Arthropoda</taxon>
        <taxon>Hexapoda</taxon>
        <taxon>Insecta</taxon>
        <taxon>Pterygota</taxon>
        <taxon>Neoptera</taxon>
        <taxon>Endopterygota</taxon>
        <taxon>Diptera</taxon>
        <taxon>Nematocera</taxon>
        <taxon>Culicoidea</taxon>
        <taxon>Culicidae</taxon>
        <taxon>Anophelinae</taxon>
        <taxon>Anopheles</taxon>
    </lineage>
</organism>
<comment type="subcellular location">
    <subcellularLocation>
        <location evidence="1">Cell membrane</location>
    </subcellularLocation>
    <subcellularLocation>
        <location evidence="2">Cytoplasm</location>
    </subcellularLocation>
</comment>
<dbReference type="Gene3D" id="1.20.1270.60">
    <property type="entry name" value="Arfaptin homology (AH) domain/BAR domain"/>
    <property type="match status" value="1"/>
</dbReference>
<keyword evidence="3" id="KW-1003">Cell membrane</keyword>
<evidence type="ECO:0000256" key="2">
    <source>
        <dbReference type="ARBA" id="ARBA00004496"/>
    </source>
</evidence>
<dbReference type="VEuPathDB" id="VectorBase:ASTEI20_036005"/>
<dbReference type="PANTHER" id="PTHR15135:SF7">
    <property type="entry name" value="STAC-LIKE, ISOFORM J"/>
    <property type="match status" value="1"/>
</dbReference>
<keyword evidence="7" id="KW-0472">Membrane</keyword>
<keyword evidence="8" id="KW-0175">Coiled coil</keyword>
<evidence type="ECO:0000256" key="5">
    <source>
        <dbReference type="ARBA" id="ARBA00022737"/>
    </source>
</evidence>
<dbReference type="VEuPathDB" id="VectorBase:ASTEI05975"/>
<evidence type="ECO:0000256" key="7">
    <source>
        <dbReference type="ARBA" id="ARBA00023136"/>
    </source>
</evidence>
<dbReference type="SUPFAM" id="SSF103657">
    <property type="entry name" value="BAR/IMD domain-like"/>
    <property type="match status" value="1"/>
</dbReference>
<feature type="region of interest" description="Disordered" evidence="9">
    <location>
        <begin position="20"/>
        <end position="128"/>
    </location>
</feature>
<keyword evidence="4" id="KW-0963">Cytoplasm</keyword>
<dbReference type="AlphaFoldDB" id="A0A182YBY9"/>
<keyword evidence="6" id="KW-0862">Zinc</keyword>
<sequence length="715" mass="78074">MYVIFPADELILLTYGIAVPRVPPRPTLDNLREPLVPTGSRPTSTTTTTTTNTSKTTTNTVTTSSTSNATSSKHASKSSSTKSTASKANAATTARKANDSAKASPSIASTAASRRQESGESYELDDPTGTALADASELASFIDDVSPRNGIPASAAAGSLGAGRGPAGTASPKPGAKSKSKLQLKLGRLRPHSSIEQNETASRVREDLHIHVSNPVFTRDNLRQRNFDAFFESGEQVYSLEVREKPTPRSLDALGSSGSDPGLAADADTGLRTAGYDQRPSSLGFFRKPKSPLSIRSKSAEHEFADVETSQKGSMSTSGGGGVLKDLGHPGLNEALKSHNSVTFKLVKTVSDFSETLAQLYEQHAEALQVLVSNYRKRNSELRKERPACQSNLFTAWETLLQEIEADSQATIDVASTLSRQVARPLLERSFYRKVQSRKVFTHRESFDTIISKTEEKLSKCRIEYKQCYIAHRQSPTQHTLTQYIDSHNAYVQQLHATNAMLEAYHCETLPQLMQELEEIYNDLCNIVSEAVLQGAEAIAAKAAEQAKRYDGLAVQCKNVSPALDLGYFVRTLPVPQTMQRIPRKAFAPPQSGNAPNEAAGAEDVPDYGGDPMLPVFKDELVVDKGASIQVRPSLEALRRESQELEIQIKQLQDSVDALVRTQIRGIEGQLYNKANEIQEDISMKKFDVRAKQIHLAAVRAQLPILQKRCVGLEF</sequence>
<feature type="compositionally biased region" description="Low complexity" evidence="9">
    <location>
        <begin position="43"/>
        <end position="95"/>
    </location>
</feature>
<protein>
    <recommendedName>
        <fullName evidence="12">F-BAR domain-containing protein</fullName>
    </recommendedName>
</protein>
<feature type="compositionally biased region" description="Polar residues" evidence="9">
    <location>
        <begin position="308"/>
        <end position="317"/>
    </location>
</feature>
<reference evidence="10" key="2">
    <citation type="submission" date="2020-05" db="UniProtKB">
        <authorList>
            <consortium name="EnsemblMetazoa"/>
        </authorList>
    </citation>
    <scope>IDENTIFICATION</scope>
    <source>
        <strain evidence="10">Indian</strain>
    </source>
</reference>
<dbReference type="OMA" id="ELICMTY"/>
<dbReference type="InterPro" id="IPR027267">
    <property type="entry name" value="AH/BAR_dom_sf"/>
</dbReference>
<dbReference type="EnsemblMetazoa" id="ASTEI05975-RA">
    <property type="protein sequence ID" value="ASTEI05975-PA"/>
    <property type="gene ID" value="ASTEI05975"/>
</dbReference>
<evidence type="ECO:0000256" key="4">
    <source>
        <dbReference type="ARBA" id="ARBA00022490"/>
    </source>
</evidence>
<feature type="region of interest" description="Disordered" evidence="9">
    <location>
        <begin position="156"/>
        <end position="183"/>
    </location>
</feature>
<evidence type="ECO:0000256" key="6">
    <source>
        <dbReference type="ARBA" id="ARBA00022771"/>
    </source>
</evidence>
<evidence type="ECO:0000256" key="9">
    <source>
        <dbReference type="SAM" id="MobiDB-lite"/>
    </source>
</evidence>
<proteinExistence type="predicted"/>
<dbReference type="GO" id="GO:0003009">
    <property type="term" value="P:skeletal muscle contraction"/>
    <property type="evidence" value="ECO:0007669"/>
    <property type="project" value="TreeGrafter"/>
</dbReference>
<keyword evidence="5" id="KW-0677">Repeat</keyword>
<accession>A0A182YBY9</accession>
<evidence type="ECO:0008006" key="12">
    <source>
        <dbReference type="Google" id="ProtNLM"/>
    </source>
</evidence>
<feature type="region of interest" description="Disordered" evidence="9">
    <location>
        <begin position="248"/>
        <end position="319"/>
    </location>
</feature>
<dbReference type="GO" id="GO:0008270">
    <property type="term" value="F:zinc ion binding"/>
    <property type="evidence" value="ECO:0007669"/>
    <property type="project" value="UniProtKB-KW"/>
</dbReference>
<dbReference type="GO" id="GO:0005737">
    <property type="term" value="C:cytoplasm"/>
    <property type="evidence" value="ECO:0007669"/>
    <property type="project" value="UniProtKB-SubCell"/>
</dbReference>